<feature type="domain" description="Cas6b C-terminal" evidence="1">
    <location>
        <begin position="105"/>
        <end position="215"/>
    </location>
</feature>
<proteinExistence type="predicted"/>
<evidence type="ECO:0000313" key="4">
    <source>
        <dbReference type="Proteomes" id="UP000242520"/>
    </source>
</evidence>
<sequence length="221" mass="25808">MKLDYTLLKFENLNLNSTQGVKIRGYFANKYSDKSIMHNHHNDKFIYRYPKVQYKVIDNNPIICGILEGADFIASIGLNEDKIVIDQDEIYTYQKKIIKESIEFGITDNYIKYSFVTPWLALNQSNFMKYEKMNEMQKEEFLKKILIGNILSMSKSLKYKVDKKIYVSIDLKECNVNFKNVKMKGFKGNFKVNFNIPQFLGIGKSVSRGFGTVKKSSNKFM</sequence>
<dbReference type="AlphaFoldDB" id="A0A1M5TED6"/>
<dbReference type="Pfam" id="PF17262">
    <property type="entry name" value="Cas6b_C"/>
    <property type="match status" value="1"/>
</dbReference>
<protein>
    <recommendedName>
        <fullName evidence="5">DNA repair protein</fullName>
    </recommendedName>
</protein>
<accession>A0A1M5TED6</accession>
<dbReference type="Pfam" id="PF17955">
    <property type="entry name" value="Cas6b_N"/>
    <property type="match status" value="1"/>
</dbReference>
<dbReference type="OrthoDB" id="656505at2"/>
<name>A0A1M5TED6_9FIRM</name>
<keyword evidence="4" id="KW-1185">Reference proteome</keyword>
<gene>
    <name evidence="3" type="ORF">SAMN02744040_02136</name>
</gene>
<dbReference type="InterPro" id="IPR020209">
    <property type="entry name" value="Cas6b_C"/>
</dbReference>
<dbReference type="InterPro" id="IPR041528">
    <property type="entry name" value="Cas6b_N"/>
</dbReference>
<feature type="domain" description="Cas6b N-terminal" evidence="2">
    <location>
        <begin position="1"/>
        <end position="99"/>
    </location>
</feature>
<organism evidence="3 4">
    <name type="scientific">Tepidibacter thalassicus DSM 15285</name>
    <dbReference type="NCBI Taxonomy" id="1123350"/>
    <lineage>
        <taxon>Bacteria</taxon>
        <taxon>Bacillati</taxon>
        <taxon>Bacillota</taxon>
        <taxon>Clostridia</taxon>
        <taxon>Peptostreptococcales</taxon>
        <taxon>Peptostreptococcaceae</taxon>
        <taxon>Tepidibacter</taxon>
    </lineage>
</organism>
<evidence type="ECO:0000259" key="1">
    <source>
        <dbReference type="Pfam" id="PF17262"/>
    </source>
</evidence>
<reference evidence="4" key="1">
    <citation type="submission" date="2016-11" db="EMBL/GenBank/DDBJ databases">
        <authorList>
            <person name="Varghese N."/>
            <person name="Submissions S."/>
        </authorList>
    </citation>
    <scope>NUCLEOTIDE SEQUENCE [LARGE SCALE GENOMIC DNA]</scope>
    <source>
        <strain evidence="4">DSM 15285</strain>
    </source>
</reference>
<evidence type="ECO:0000313" key="3">
    <source>
        <dbReference type="EMBL" id="SHH49068.1"/>
    </source>
</evidence>
<dbReference type="RefSeq" id="WP_072726267.1">
    <property type="nucleotide sequence ID" value="NZ_FQXH01000032.1"/>
</dbReference>
<dbReference type="Proteomes" id="UP000242520">
    <property type="component" value="Unassembled WGS sequence"/>
</dbReference>
<evidence type="ECO:0000259" key="2">
    <source>
        <dbReference type="Pfam" id="PF17955"/>
    </source>
</evidence>
<dbReference type="STRING" id="1123350.SAMN02744040_02136"/>
<evidence type="ECO:0008006" key="5">
    <source>
        <dbReference type="Google" id="ProtNLM"/>
    </source>
</evidence>
<dbReference type="EMBL" id="FQXH01000032">
    <property type="protein sequence ID" value="SHH49068.1"/>
    <property type="molecule type" value="Genomic_DNA"/>
</dbReference>